<dbReference type="GO" id="GO:0015732">
    <property type="term" value="P:prostaglandin transport"/>
    <property type="evidence" value="ECO:0007669"/>
    <property type="project" value="TreeGrafter"/>
</dbReference>
<feature type="transmembrane region" description="Helical" evidence="8">
    <location>
        <begin position="312"/>
        <end position="331"/>
    </location>
</feature>
<keyword evidence="7" id="KW-1015">Disulfide bond</keyword>
<dbReference type="PANTHER" id="PTHR11388:SF86">
    <property type="entry name" value="SOLUTE CARRIER ORGANIC ANION TRANSPORTER FAMILY MEMBER 3A1"/>
    <property type="match status" value="1"/>
</dbReference>
<dbReference type="InterPro" id="IPR036058">
    <property type="entry name" value="Kazal_dom_sf"/>
</dbReference>
<dbReference type="AlphaFoldDB" id="A0A8C2PKK7"/>
<dbReference type="InterPro" id="IPR004156">
    <property type="entry name" value="OATP"/>
</dbReference>
<comment type="similarity">
    <text evidence="2 8">Belongs to the organo anion transporter (TC 2.A.60) family.</text>
</comment>
<dbReference type="GO" id="GO:0043252">
    <property type="term" value="P:sodium-independent organic anion transport"/>
    <property type="evidence" value="ECO:0007669"/>
    <property type="project" value="TreeGrafter"/>
</dbReference>
<name>A0A8C2PKK7_CAPHI</name>
<reference evidence="11" key="1">
    <citation type="submission" date="2019-03" db="EMBL/GenBank/DDBJ databases">
        <title>Genome sequencing and reference-guided assembly of Black Bengal Goat (Capra hircus).</title>
        <authorList>
            <person name="Siddiki A.Z."/>
            <person name="Baten A."/>
            <person name="Billah M."/>
            <person name="Alam M.A.U."/>
            <person name="Shawrob K.S.M."/>
            <person name="Saha S."/>
            <person name="Chowdhury M."/>
            <person name="Rahman A.H."/>
            <person name="Stear M."/>
            <person name="Miah G."/>
            <person name="Das G.B."/>
            <person name="Hossain M.M."/>
            <person name="Kumkum M."/>
            <person name="Islam M.S."/>
            <person name="Mollah A.M."/>
            <person name="Ahsan A."/>
            <person name="Tusar F."/>
            <person name="Khan M.K.I."/>
        </authorList>
    </citation>
    <scope>NUCLEOTIDE SEQUENCE [LARGE SCALE GENOMIC DNA]</scope>
</reference>
<dbReference type="PROSITE" id="PS51465">
    <property type="entry name" value="KAZAL_2"/>
    <property type="match status" value="1"/>
</dbReference>
<keyword evidence="5 8" id="KW-1133">Transmembrane helix</keyword>
<dbReference type="GO" id="GO:0015347">
    <property type="term" value="F:sodium-independent organic anion transmembrane transporter activity"/>
    <property type="evidence" value="ECO:0007669"/>
    <property type="project" value="TreeGrafter"/>
</dbReference>
<feature type="domain" description="Kazal-like" evidence="10">
    <location>
        <begin position="355"/>
        <end position="403"/>
    </location>
</feature>
<feature type="compositionally biased region" description="Polar residues" evidence="9">
    <location>
        <begin position="569"/>
        <end position="582"/>
    </location>
</feature>
<dbReference type="Ensembl" id="ENSCHIT00010028449.1">
    <property type="protein sequence ID" value="ENSCHIP00010020230.1"/>
    <property type="gene ID" value="ENSCHIG00010014875.1"/>
</dbReference>
<organism evidence="11">
    <name type="scientific">Capra hircus</name>
    <name type="common">Goat</name>
    <dbReference type="NCBI Taxonomy" id="9925"/>
    <lineage>
        <taxon>Eukaryota</taxon>
        <taxon>Metazoa</taxon>
        <taxon>Chordata</taxon>
        <taxon>Craniata</taxon>
        <taxon>Vertebrata</taxon>
        <taxon>Euteleostomi</taxon>
        <taxon>Mammalia</taxon>
        <taxon>Eutheria</taxon>
        <taxon>Laurasiatheria</taxon>
        <taxon>Artiodactyla</taxon>
        <taxon>Ruminantia</taxon>
        <taxon>Pecora</taxon>
        <taxon>Bovidae</taxon>
        <taxon>Caprinae</taxon>
        <taxon>Capra</taxon>
    </lineage>
</organism>
<keyword evidence="8" id="KW-0813">Transport</keyword>
<proteinExistence type="inferred from homology"/>
<evidence type="ECO:0000259" key="10">
    <source>
        <dbReference type="PROSITE" id="PS51465"/>
    </source>
</evidence>
<evidence type="ECO:0000256" key="9">
    <source>
        <dbReference type="SAM" id="MobiDB-lite"/>
    </source>
</evidence>
<feature type="transmembrane region" description="Helical" evidence="8">
    <location>
        <begin position="240"/>
        <end position="260"/>
    </location>
</feature>
<dbReference type="InterPro" id="IPR002350">
    <property type="entry name" value="Kazal_dom"/>
</dbReference>
<feature type="transmembrane region" description="Helical" evidence="8">
    <location>
        <begin position="107"/>
        <end position="131"/>
    </location>
</feature>
<dbReference type="GO" id="GO:0016323">
    <property type="term" value="C:basolateral plasma membrane"/>
    <property type="evidence" value="ECO:0007669"/>
    <property type="project" value="TreeGrafter"/>
</dbReference>
<feature type="region of interest" description="Disordered" evidence="9">
    <location>
        <begin position="557"/>
        <end position="582"/>
    </location>
</feature>
<reference evidence="11" key="2">
    <citation type="submission" date="2025-08" db="UniProtKB">
        <authorList>
            <consortium name="Ensembl"/>
        </authorList>
    </citation>
    <scope>IDENTIFICATION</scope>
</reference>
<evidence type="ECO:0000313" key="11">
    <source>
        <dbReference type="Ensembl" id="ENSCHIP00010020230.1"/>
    </source>
</evidence>
<evidence type="ECO:0000256" key="2">
    <source>
        <dbReference type="ARBA" id="ARBA00009657"/>
    </source>
</evidence>
<dbReference type="SUPFAM" id="SSF103473">
    <property type="entry name" value="MFS general substrate transporter"/>
    <property type="match status" value="1"/>
</dbReference>
<keyword evidence="8" id="KW-0406">Ion transport</keyword>
<evidence type="ECO:0000256" key="5">
    <source>
        <dbReference type="ARBA" id="ARBA00022989"/>
    </source>
</evidence>
<feature type="transmembrane region" description="Helical" evidence="8">
    <location>
        <begin position="280"/>
        <end position="300"/>
    </location>
</feature>
<accession>A0A8C2PKK7</accession>
<feature type="transmembrane region" description="Helical" evidence="8">
    <location>
        <begin position="515"/>
        <end position="538"/>
    </location>
</feature>
<dbReference type="GO" id="GO:0006811">
    <property type="term" value="P:monoatomic ion transport"/>
    <property type="evidence" value="ECO:0007669"/>
    <property type="project" value="UniProtKB-KW"/>
</dbReference>
<evidence type="ECO:0000256" key="6">
    <source>
        <dbReference type="ARBA" id="ARBA00023136"/>
    </source>
</evidence>
<evidence type="ECO:0000256" key="1">
    <source>
        <dbReference type="ARBA" id="ARBA00004651"/>
    </source>
</evidence>
<feature type="transmembrane region" description="Helical" evidence="8">
    <location>
        <begin position="151"/>
        <end position="175"/>
    </location>
</feature>
<comment type="subcellular location">
    <subcellularLocation>
        <location evidence="1 8">Cell membrane</location>
        <topology evidence="1 8">Multi-pass membrane protein</topology>
    </subcellularLocation>
</comment>
<feature type="transmembrane region" description="Helical" evidence="8">
    <location>
        <begin position="426"/>
        <end position="452"/>
    </location>
</feature>
<dbReference type="Pfam" id="PF07648">
    <property type="entry name" value="Kazal_2"/>
    <property type="match status" value="1"/>
</dbReference>
<evidence type="ECO:0000256" key="4">
    <source>
        <dbReference type="ARBA" id="ARBA00022692"/>
    </source>
</evidence>
<evidence type="ECO:0000256" key="7">
    <source>
        <dbReference type="ARBA" id="ARBA00023157"/>
    </source>
</evidence>
<comment type="caution">
    <text evidence="8">Lacks conserved residue(s) required for the propagation of feature annotation.</text>
</comment>
<dbReference type="InterPro" id="IPR036259">
    <property type="entry name" value="MFS_trans_sf"/>
</dbReference>
<dbReference type="PANTHER" id="PTHR11388">
    <property type="entry name" value="ORGANIC ANION TRANSPORTER"/>
    <property type="match status" value="1"/>
</dbReference>
<feature type="transmembrane region" description="Helical" evidence="8">
    <location>
        <begin position="464"/>
        <end position="487"/>
    </location>
</feature>
<evidence type="ECO:0000256" key="3">
    <source>
        <dbReference type="ARBA" id="ARBA00022475"/>
    </source>
</evidence>
<keyword evidence="4 8" id="KW-0812">Transmembrane</keyword>
<dbReference type="Pfam" id="PF03137">
    <property type="entry name" value="OATP"/>
    <property type="match status" value="1"/>
</dbReference>
<keyword evidence="6 8" id="KW-0472">Membrane</keyword>
<dbReference type="Gene3D" id="1.20.1250.20">
    <property type="entry name" value="MFS general substrate transporter like domains"/>
    <property type="match status" value="1"/>
</dbReference>
<evidence type="ECO:0000256" key="8">
    <source>
        <dbReference type="RuleBase" id="RU362056"/>
    </source>
</evidence>
<dbReference type="NCBIfam" id="TIGR00805">
    <property type="entry name" value="oat"/>
    <property type="match status" value="1"/>
</dbReference>
<protein>
    <recommendedName>
        <fullName evidence="8">Solute carrier organic anion transporter family member</fullName>
    </recommendedName>
</protein>
<dbReference type="SUPFAM" id="SSF100895">
    <property type="entry name" value="Kazal-type serine protease inhibitors"/>
    <property type="match status" value="1"/>
</dbReference>
<keyword evidence="3" id="KW-1003">Cell membrane</keyword>
<sequence>MDPVTYQILNIQILEVVMSSIKSTVWGCGYFQQCSHLRGTRTYRRNKGQGHCFSSLPNPVGMSSLPVYAVRKIQCQEFSRADLQAAGPRGRLCPLLCLASSSKMQGILFTMLVFGPACGFILGSFCTKIYVDAVFIDTSNLDITPDDPRWIGAWWGGFLLCGALLFFSSVLMFGFPQSLPPHSDPALESEQAMLPEREYERPKPSNGVLRHPLEPDSSASCFQQLRVIPKVTKHLLSNPVFTCIILAACMEIAVVAGFAAFLGKYLEQQFNLTTSSANQLLGMTAIPCACLGIFLGGLLVKKLSLSALGAIRMAMLVNLVSTACYVSFLFLGCDTGPVAGVTVPYGNSSTPGSALDPYSSCNKNCECQTDSFTPVCGADGITYLSACFAGCNSTNLTGCACLMAIPPENATVIPGKCPSPGCQEAFLTFLCVMCVCSMIGAMAQTPSVIILIRTVSPELKSYALGVLFLLLRLLGFIPPPLIFGAGIDSTCLFWSTFCGEQGACALYDNVAYRYLYVSIAIALKSFAFLLYTTTWQCLRKNYKRYIKNHEGGLSTSTEYQDIETEKTCPESQSPSEDSFVRS</sequence>